<organism evidence="2 3">
    <name type="scientific">Phrynocephalus forsythii</name>
    <dbReference type="NCBI Taxonomy" id="171643"/>
    <lineage>
        <taxon>Eukaryota</taxon>
        <taxon>Metazoa</taxon>
        <taxon>Chordata</taxon>
        <taxon>Craniata</taxon>
        <taxon>Vertebrata</taxon>
        <taxon>Euteleostomi</taxon>
        <taxon>Lepidosauria</taxon>
        <taxon>Squamata</taxon>
        <taxon>Bifurcata</taxon>
        <taxon>Unidentata</taxon>
        <taxon>Episquamata</taxon>
        <taxon>Toxicofera</taxon>
        <taxon>Iguania</taxon>
        <taxon>Acrodonta</taxon>
        <taxon>Agamidae</taxon>
        <taxon>Agaminae</taxon>
        <taxon>Phrynocephalus</taxon>
    </lineage>
</organism>
<feature type="compositionally biased region" description="Basic and acidic residues" evidence="1">
    <location>
        <begin position="47"/>
        <end position="60"/>
    </location>
</feature>
<feature type="region of interest" description="Disordered" evidence="1">
    <location>
        <begin position="88"/>
        <end position="125"/>
    </location>
</feature>
<keyword evidence="3" id="KW-1185">Reference proteome</keyword>
<protein>
    <submittedName>
        <fullName evidence="2">Uncharacterized protein</fullName>
    </submittedName>
</protein>
<evidence type="ECO:0000313" key="3">
    <source>
        <dbReference type="Proteomes" id="UP001142489"/>
    </source>
</evidence>
<reference evidence="2" key="1">
    <citation type="journal article" date="2023" name="DNA Res.">
        <title>Chromosome-level genome assembly of Phrynocephalus forsythii using third-generation DNA sequencing and Hi-C analysis.</title>
        <authorList>
            <person name="Qi Y."/>
            <person name="Zhao W."/>
            <person name="Zhao Y."/>
            <person name="Niu C."/>
            <person name="Cao S."/>
            <person name="Zhang Y."/>
        </authorList>
    </citation>
    <scope>NUCLEOTIDE SEQUENCE</scope>
    <source>
        <tissue evidence="2">Muscle</tissue>
    </source>
</reference>
<name>A0A9Q1B5F5_9SAUR</name>
<accession>A0A9Q1B5F5</accession>
<proteinExistence type="predicted"/>
<feature type="region of interest" description="Disordered" evidence="1">
    <location>
        <begin position="1"/>
        <end position="26"/>
    </location>
</feature>
<comment type="caution">
    <text evidence="2">The sequence shown here is derived from an EMBL/GenBank/DDBJ whole genome shotgun (WGS) entry which is preliminary data.</text>
</comment>
<gene>
    <name evidence="2" type="ORF">JRQ81_010541</name>
</gene>
<dbReference type="Proteomes" id="UP001142489">
    <property type="component" value="Unassembled WGS sequence"/>
</dbReference>
<feature type="compositionally biased region" description="Basic and acidic residues" evidence="1">
    <location>
        <begin position="1"/>
        <end position="12"/>
    </location>
</feature>
<dbReference type="AlphaFoldDB" id="A0A9Q1B5F5"/>
<evidence type="ECO:0000313" key="2">
    <source>
        <dbReference type="EMBL" id="KAJ7338015.1"/>
    </source>
</evidence>
<evidence type="ECO:0000256" key="1">
    <source>
        <dbReference type="SAM" id="MobiDB-lite"/>
    </source>
</evidence>
<sequence length="125" mass="14259">MKDCNDDIEGKKNAIQGLNVSQARPTPHLYIKKTPYGICPSQVHQSRGTEQRNGHTAERRLQVTFPRGVEILSLKGDEAGRDELRADWAERGPQVSSHWKRRALRQSPPLRHPSMGKTRKKRRTA</sequence>
<dbReference type="EMBL" id="JAPFRF010000003">
    <property type="protein sequence ID" value="KAJ7338015.1"/>
    <property type="molecule type" value="Genomic_DNA"/>
</dbReference>
<feature type="region of interest" description="Disordered" evidence="1">
    <location>
        <begin position="41"/>
        <end position="60"/>
    </location>
</feature>